<dbReference type="RefSeq" id="XP_038750452.1">
    <property type="nucleotide sequence ID" value="XM_038883860.1"/>
</dbReference>
<feature type="compositionally biased region" description="Low complexity" evidence="1">
    <location>
        <begin position="206"/>
        <end position="217"/>
    </location>
</feature>
<feature type="compositionally biased region" description="Basic and acidic residues" evidence="1">
    <location>
        <begin position="189"/>
        <end position="199"/>
    </location>
</feature>
<keyword evidence="3" id="KW-1185">Reference proteome</keyword>
<reference evidence="2" key="1">
    <citation type="submission" date="2020-03" db="EMBL/GenBank/DDBJ databases">
        <authorList>
            <person name="He L."/>
        </authorList>
    </citation>
    <scope>NUCLEOTIDE SEQUENCE</scope>
    <source>
        <strain evidence="2">CkLH20</strain>
    </source>
</reference>
<proteinExistence type="predicted"/>
<dbReference type="EMBL" id="JAATWM020000003">
    <property type="protein sequence ID" value="KAF9880991.1"/>
    <property type="molecule type" value="Genomic_DNA"/>
</dbReference>
<sequence length="334" mass="35788">MAPVAAKTSFKSYEAQARLLRAIVAAHPEIKWNYKDIRTLYGSDMTKDMLDHRFKAIRAHVDVVRDAVAQGVDCANIPADLPKGRKEIAKFFGESTADGIQFQFRGIKKDAEALKQTANSGGNPATALNLSGTGPSSAVSTPRKPTPSKPRASGGGRSTAKKTKPIKLQPLSDDDEEDENVDYNALEDTPSKSRNDRVMSGRITKASTPSRRSNTPSRAATIAAAANISQAAAVDLTTSDSEINTPENTTAFEPIEMKPAVVQQSFEQFIAQPVAQPAFDAYVAPSSLSQQSSNDFLFNNSLEDPLASFADTCSGSFDKGFTAGYMDNDGIGEI</sequence>
<feature type="compositionally biased region" description="Polar residues" evidence="1">
    <location>
        <begin position="117"/>
        <end position="140"/>
    </location>
</feature>
<dbReference type="Proteomes" id="UP000781932">
    <property type="component" value="Unassembled WGS sequence"/>
</dbReference>
<feature type="compositionally biased region" description="Acidic residues" evidence="1">
    <location>
        <begin position="172"/>
        <end position="181"/>
    </location>
</feature>
<evidence type="ECO:0008006" key="4">
    <source>
        <dbReference type="Google" id="ProtNLM"/>
    </source>
</evidence>
<evidence type="ECO:0000313" key="2">
    <source>
        <dbReference type="EMBL" id="KAF9880991.1"/>
    </source>
</evidence>
<organism evidence="2 3">
    <name type="scientific">Colletotrichum karsti</name>
    <dbReference type="NCBI Taxonomy" id="1095194"/>
    <lineage>
        <taxon>Eukaryota</taxon>
        <taxon>Fungi</taxon>
        <taxon>Dikarya</taxon>
        <taxon>Ascomycota</taxon>
        <taxon>Pezizomycotina</taxon>
        <taxon>Sordariomycetes</taxon>
        <taxon>Hypocreomycetidae</taxon>
        <taxon>Glomerellales</taxon>
        <taxon>Glomerellaceae</taxon>
        <taxon>Colletotrichum</taxon>
        <taxon>Colletotrichum boninense species complex</taxon>
    </lineage>
</organism>
<gene>
    <name evidence="2" type="ORF">CkaCkLH20_01141</name>
</gene>
<feature type="region of interest" description="Disordered" evidence="1">
    <location>
        <begin position="117"/>
        <end position="217"/>
    </location>
</feature>
<accession>A0A9P6IFJ1</accession>
<dbReference type="GeneID" id="62156934"/>
<dbReference type="OrthoDB" id="4828117at2759"/>
<reference evidence="2" key="2">
    <citation type="submission" date="2020-11" db="EMBL/GenBank/DDBJ databases">
        <title>Whole genome sequencing of Colletotrichum sp.</title>
        <authorList>
            <person name="Li H."/>
        </authorList>
    </citation>
    <scope>NUCLEOTIDE SEQUENCE</scope>
    <source>
        <strain evidence="2">CkLH20</strain>
    </source>
</reference>
<dbReference type="AlphaFoldDB" id="A0A9P6IFJ1"/>
<comment type="caution">
    <text evidence="2">The sequence shown here is derived from an EMBL/GenBank/DDBJ whole genome shotgun (WGS) entry which is preliminary data.</text>
</comment>
<name>A0A9P6IFJ1_9PEZI</name>
<evidence type="ECO:0000256" key="1">
    <source>
        <dbReference type="SAM" id="MobiDB-lite"/>
    </source>
</evidence>
<evidence type="ECO:0000313" key="3">
    <source>
        <dbReference type="Proteomes" id="UP000781932"/>
    </source>
</evidence>
<protein>
    <recommendedName>
        <fullName evidence="4">Polarity defective-2</fullName>
    </recommendedName>
</protein>